<dbReference type="InterPro" id="IPR027304">
    <property type="entry name" value="Trigger_fact/SurA_dom_sf"/>
</dbReference>
<evidence type="ECO:0000256" key="6">
    <source>
        <dbReference type="PROSITE-ProRule" id="PRU00278"/>
    </source>
</evidence>
<dbReference type="Gene3D" id="3.10.50.40">
    <property type="match status" value="1"/>
</dbReference>
<dbReference type="PROSITE" id="PS50198">
    <property type="entry name" value="PPIC_PPIASE_2"/>
    <property type="match status" value="1"/>
</dbReference>
<dbReference type="PROSITE" id="PS01096">
    <property type="entry name" value="PPIC_PPIASE_1"/>
    <property type="match status" value="1"/>
</dbReference>
<evidence type="ECO:0000256" key="5">
    <source>
        <dbReference type="ARBA" id="ARBA00023235"/>
    </source>
</evidence>
<evidence type="ECO:0000259" key="7">
    <source>
        <dbReference type="PROSITE" id="PS50198"/>
    </source>
</evidence>
<dbReference type="PANTHER" id="PTHR47245:SF1">
    <property type="entry name" value="FOLDASE PROTEIN PRSA"/>
    <property type="match status" value="1"/>
</dbReference>
<evidence type="ECO:0000313" key="9">
    <source>
        <dbReference type="Proteomes" id="UP001652445"/>
    </source>
</evidence>
<evidence type="ECO:0000256" key="1">
    <source>
        <dbReference type="ARBA" id="ARBA00000971"/>
    </source>
</evidence>
<sequence>MKILWGVNALLLLVVVILSSVIFAELFKKPPTTMKPDPSDPRGRVIAKLGDKTITSEDLNQQLLQKHGRELLDQMVDHEVVRMEGNAEGVTVTEDEITKELKRMQQGYDSETQFYESMQEQLGFTPESLRTDLFNKLLLEKLATKSITITDEQVDSYIKAHPDEFISPVQLRLQQIVVGSKEQTDKVAADLNKGMDFAQVAKNRSLDDSTRNKGGDLGWLDENDPFMAPSIMSAAKKLKVGEVSKPVLFNDNFYILKLKELKEDSKAKKDELKEIVRKEMALREAPPLKDVMLKLRERWKVSITF</sequence>
<dbReference type="RefSeq" id="WP_256711596.1">
    <property type="nucleotide sequence ID" value="NZ_JAOQIO010000088.1"/>
</dbReference>
<dbReference type="InterPro" id="IPR000297">
    <property type="entry name" value="PPIase_PpiC"/>
</dbReference>
<dbReference type="SUPFAM" id="SSF109998">
    <property type="entry name" value="Triger factor/SurA peptide-binding domain-like"/>
    <property type="match status" value="1"/>
</dbReference>
<feature type="domain" description="PpiC" evidence="7">
    <location>
        <begin position="168"/>
        <end position="260"/>
    </location>
</feature>
<evidence type="ECO:0000256" key="2">
    <source>
        <dbReference type="ARBA" id="ARBA00013194"/>
    </source>
</evidence>
<reference evidence="8 9" key="1">
    <citation type="submission" date="2022-09" db="EMBL/GenBank/DDBJ databases">
        <authorList>
            <person name="Han X.L."/>
            <person name="Wang Q."/>
            <person name="Lu T."/>
        </authorList>
    </citation>
    <scope>NUCLEOTIDE SEQUENCE [LARGE SCALE GENOMIC DNA]</scope>
    <source>
        <strain evidence="8 9">WQ 127069</strain>
    </source>
</reference>
<evidence type="ECO:0000256" key="4">
    <source>
        <dbReference type="ARBA" id="ARBA00023110"/>
    </source>
</evidence>
<dbReference type="InterPro" id="IPR023058">
    <property type="entry name" value="PPIase_PpiC_CS"/>
</dbReference>
<keyword evidence="9" id="KW-1185">Reference proteome</keyword>
<evidence type="ECO:0000256" key="3">
    <source>
        <dbReference type="ARBA" id="ARBA00022729"/>
    </source>
</evidence>
<evidence type="ECO:0000313" key="8">
    <source>
        <dbReference type="EMBL" id="MCU6794920.1"/>
    </source>
</evidence>
<dbReference type="GO" id="GO:0003755">
    <property type="term" value="F:peptidyl-prolyl cis-trans isomerase activity"/>
    <property type="evidence" value="ECO:0007669"/>
    <property type="project" value="UniProtKB-EC"/>
</dbReference>
<dbReference type="Pfam" id="PF13145">
    <property type="entry name" value="Rotamase_2"/>
    <property type="match status" value="1"/>
</dbReference>
<keyword evidence="5 6" id="KW-0413">Isomerase</keyword>
<proteinExistence type="predicted"/>
<dbReference type="PANTHER" id="PTHR47245">
    <property type="entry name" value="PEPTIDYLPROLYL ISOMERASE"/>
    <property type="match status" value="1"/>
</dbReference>
<dbReference type="InterPro" id="IPR046357">
    <property type="entry name" value="PPIase_dom_sf"/>
</dbReference>
<dbReference type="EC" id="5.2.1.8" evidence="2"/>
<accession>A0ABT2UJV3</accession>
<dbReference type="Gene3D" id="1.10.4030.10">
    <property type="entry name" value="Porin chaperone SurA, peptide-binding domain"/>
    <property type="match status" value="1"/>
</dbReference>
<protein>
    <recommendedName>
        <fullName evidence="2">peptidylprolyl isomerase</fullName>
        <ecNumber evidence="2">5.2.1.8</ecNumber>
    </recommendedName>
</protein>
<organism evidence="8 9">
    <name type="scientific">Paenibacillus baimaensis</name>
    <dbReference type="NCBI Taxonomy" id="2982185"/>
    <lineage>
        <taxon>Bacteria</taxon>
        <taxon>Bacillati</taxon>
        <taxon>Bacillota</taxon>
        <taxon>Bacilli</taxon>
        <taxon>Bacillales</taxon>
        <taxon>Paenibacillaceae</taxon>
        <taxon>Paenibacillus</taxon>
    </lineage>
</organism>
<comment type="catalytic activity">
    <reaction evidence="1">
        <text>[protein]-peptidylproline (omega=180) = [protein]-peptidylproline (omega=0)</text>
        <dbReference type="Rhea" id="RHEA:16237"/>
        <dbReference type="Rhea" id="RHEA-COMP:10747"/>
        <dbReference type="Rhea" id="RHEA-COMP:10748"/>
        <dbReference type="ChEBI" id="CHEBI:83833"/>
        <dbReference type="ChEBI" id="CHEBI:83834"/>
        <dbReference type="EC" id="5.2.1.8"/>
    </reaction>
</comment>
<dbReference type="SUPFAM" id="SSF54534">
    <property type="entry name" value="FKBP-like"/>
    <property type="match status" value="1"/>
</dbReference>
<dbReference type="Proteomes" id="UP001652445">
    <property type="component" value="Unassembled WGS sequence"/>
</dbReference>
<dbReference type="Pfam" id="PF13624">
    <property type="entry name" value="SurA_N_3"/>
    <property type="match status" value="1"/>
</dbReference>
<comment type="caution">
    <text evidence="8">The sequence shown here is derived from an EMBL/GenBank/DDBJ whole genome shotgun (WGS) entry which is preliminary data.</text>
</comment>
<keyword evidence="3" id="KW-0732">Signal</keyword>
<gene>
    <name evidence="8" type="ORF">OB236_22695</name>
</gene>
<name>A0ABT2UJV3_9BACL</name>
<keyword evidence="4 6" id="KW-0697">Rotamase</keyword>
<dbReference type="InterPro" id="IPR050245">
    <property type="entry name" value="PrsA_foldase"/>
</dbReference>
<dbReference type="EMBL" id="JAOQIO010000088">
    <property type="protein sequence ID" value="MCU6794920.1"/>
    <property type="molecule type" value="Genomic_DNA"/>
</dbReference>